<accession>A0A1Q2HTD9</accession>
<dbReference type="InterPro" id="IPR014189">
    <property type="entry name" value="Quinone_OxRdtase_PIG3"/>
</dbReference>
<dbReference type="InterPro" id="IPR036291">
    <property type="entry name" value="NAD(P)-bd_dom_sf"/>
</dbReference>
<name>A0A1Q2HTD9_9CORY</name>
<dbReference type="InterPro" id="IPR013154">
    <property type="entry name" value="ADH-like_N"/>
</dbReference>
<dbReference type="PANTHER" id="PTHR48106:SF8">
    <property type="entry name" value="OS02G0805600 PROTEIN"/>
    <property type="match status" value="1"/>
</dbReference>
<evidence type="ECO:0000259" key="3">
    <source>
        <dbReference type="SMART" id="SM00829"/>
    </source>
</evidence>
<dbReference type="GO" id="GO:0016651">
    <property type="term" value="F:oxidoreductase activity, acting on NAD(P)H"/>
    <property type="evidence" value="ECO:0007669"/>
    <property type="project" value="TreeGrafter"/>
</dbReference>
<gene>
    <name evidence="4" type="primary">ppsC</name>
    <name evidence="4" type="ORF">CGLAU_00515</name>
</gene>
<dbReference type="EMBL" id="CP019688">
    <property type="protein sequence ID" value="AQQ14106.1"/>
    <property type="molecule type" value="Genomic_DNA"/>
</dbReference>
<dbReference type="Pfam" id="PF08240">
    <property type="entry name" value="ADH_N"/>
    <property type="match status" value="1"/>
</dbReference>
<feature type="domain" description="Enoyl reductase (ER)" evidence="3">
    <location>
        <begin position="21"/>
        <end position="333"/>
    </location>
</feature>
<dbReference type="Pfam" id="PF13602">
    <property type="entry name" value="ADH_zinc_N_2"/>
    <property type="match status" value="1"/>
</dbReference>
<dbReference type="SMART" id="SM00829">
    <property type="entry name" value="PKS_ER"/>
    <property type="match status" value="1"/>
</dbReference>
<reference evidence="4 5" key="1">
    <citation type="submission" date="2016-12" db="EMBL/GenBank/DDBJ databases">
        <authorList>
            <person name="Song W.-J."/>
            <person name="Kurnit D.M."/>
        </authorList>
    </citation>
    <scope>NUCLEOTIDE SEQUENCE [LARGE SCALE GENOMIC DNA]</scope>
    <source>
        <strain evidence="4 5">DSM 30827</strain>
    </source>
</reference>
<dbReference type="Proteomes" id="UP000217209">
    <property type="component" value="Chromosome"/>
</dbReference>
<dbReference type="KEGG" id="cgv:CGLAU_00515"/>
<dbReference type="AlphaFoldDB" id="A0A1Q2HTD9"/>
<dbReference type="EC" id="2.3.1.41" evidence="4"/>
<keyword evidence="4" id="KW-0012">Acyltransferase</keyword>
<evidence type="ECO:0000313" key="4">
    <source>
        <dbReference type="EMBL" id="AQQ14106.1"/>
    </source>
</evidence>
<dbReference type="GO" id="GO:0004315">
    <property type="term" value="F:3-oxoacyl-[acyl-carrier-protein] synthase activity"/>
    <property type="evidence" value="ECO:0007669"/>
    <property type="project" value="UniProtKB-EC"/>
</dbReference>
<sequence length="335" mass="35304">MALCIPLSWVGMKAIQITDESDPRSLELRDVPTPELQDGEVLVKIVAAGVNRADLMQAAGKYPAPKGESDIIGLECAGVIEDPGTTGREQGEEVGCLLAGGGYAEYVAVPEGQLMPKPDNLSLEELAGVVEVACTVWSNLGMLAGVHEPHVDGSPKKVLIHGGSGGIGSFAIQLCKQLGCEVATTAGSAEKLEYCTNLGADIAINYKEQDFAEELKGWADVILDVIGGPYLEPNVKALAVDGQIVVIALQGGPKGEISLGRMMPRRQSLHATTLRARPRPMKADIVRSTIEHVWPLVESGAIKPNISAAFPLTEAAKAHDKMDSGDNTGKIVLTV</sequence>
<organism evidence="4 5">
    <name type="scientific">Corynebacterium glaucum</name>
    <dbReference type="NCBI Taxonomy" id="187491"/>
    <lineage>
        <taxon>Bacteria</taxon>
        <taxon>Bacillati</taxon>
        <taxon>Actinomycetota</taxon>
        <taxon>Actinomycetes</taxon>
        <taxon>Mycobacteriales</taxon>
        <taxon>Corynebacteriaceae</taxon>
        <taxon>Corynebacterium</taxon>
    </lineage>
</organism>
<dbReference type="GO" id="GO:0070402">
    <property type="term" value="F:NADPH binding"/>
    <property type="evidence" value="ECO:0007669"/>
    <property type="project" value="TreeGrafter"/>
</dbReference>
<dbReference type="PANTHER" id="PTHR48106">
    <property type="entry name" value="QUINONE OXIDOREDUCTASE PIG3-RELATED"/>
    <property type="match status" value="1"/>
</dbReference>
<keyword evidence="1" id="KW-0521">NADP</keyword>
<evidence type="ECO:0000256" key="1">
    <source>
        <dbReference type="ARBA" id="ARBA00022857"/>
    </source>
</evidence>
<keyword evidence="4" id="KW-0808">Transferase</keyword>
<dbReference type="NCBIfam" id="TIGR02824">
    <property type="entry name" value="quinone_pig3"/>
    <property type="match status" value="1"/>
</dbReference>
<dbReference type="InterPro" id="IPR020843">
    <property type="entry name" value="ER"/>
</dbReference>
<dbReference type="SUPFAM" id="SSF51735">
    <property type="entry name" value="NAD(P)-binding Rossmann-fold domains"/>
    <property type="match status" value="1"/>
</dbReference>
<keyword evidence="2" id="KW-0560">Oxidoreductase</keyword>
<proteinExistence type="predicted"/>
<evidence type="ECO:0000256" key="2">
    <source>
        <dbReference type="ARBA" id="ARBA00023002"/>
    </source>
</evidence>
<dbReference type="Gene3D" id="3.90.180.10">
    <property type="entry name" value="Medium-chain alcohol dehydrogenases, catalytic domain"/>
    <property type="match status" value="1"/>
</dbReference>
<dbReference type="InterPro" id="IPR011032">
    <property type="entry name" value="GroES-like_sf"/>
</dbReference>
<keyword evidence="5" id="KW-1185">Reference proteome</keyword>
<evidence type="ECO:0000313" key="5">
    <source>
        <dbReference type="Proteomes" id="UP000217209"/>
    </source>
</evidence>
<dbReference type="SUPFAM" id="SSF50129">
    <property type="entry name" value="GroES-like"/>
    <property type="match status" value="1"/>
</dbReference>
<dbReference type="Gene3D" id="3.40.50.720">
    <property type="entry name" value="NAD(P)-binding Rossmann-like Domain"/>
    <property type="match status" value="1"/>
</dbReference>
<protein>
    <submittedName>
        <fullName evidence="4">Phthiocerol synthesis polyketide synthase type I PpsC</fullName>
        <ecNumber evidence="4">2.3.1.41</ecNumber>
    </submittedName>
</protein>
<dbReference type="CDD" id="cd05276">
    <property type="entry name" value="p53_inducible_oxidoreductase"/>
    <property type="match status" value="1"/>
</dbReference>